<keyword evidence="6" id="KW-0032">Aminotransferase</keyword>
<proteinExistence type="inferred from homology"/>
<dbReference type="SUPFAM" id="SSF53383">
    <property type="entry name" value="PLP-dependent transferases"/>
    <property type="match status" value="1"/>
</dbReference>
<dbReference type="PANTHER" id="PTHR30244">
    <property type="entry name" value="TRANSAMINASE"/>
    <property type="match status" value="1"/>
</dbReference>
<name>B9LZ67_GEODF</name>
<keyword evidence="7" id="KW-1185">Reference proteome</keyword>
<evidence type="ECO:0000313" key="6">
    <source>
        <dbReference type="EMBL" id="ACM18799.1"/>
    </source>
</evidence>
<keyword evidence="1 4" id="KW-0663">Pyridoxal phosphate</keyword>
<dbReference type="RefSeq" id="WP_012645528.1">
    <property type="nucleotide sequence ID" value="NC_011979.1"/>
</dbReference>
<dbReference type="InterPro" id="IPR015424">
    <property type="entry name" value="PyrdxlP-dep_Trfase"/>
</dbReference>
<dbReference type="STRING" id="316067.Geob_0430"/>
<dbReference type="Proteomes" id="UP000007721">
    <property type="component" value="Chromosome"/>
</dbReference>
<dbReference type="Pfam" id="PF01041">
    <property type="entry name" value="DegT_DnrJ_EryC1"/>
    <property type="match status" value="1"/>
</dbReference>
<feature type="modified residue" description="N6-(pyridoxal phosphate)lysine" evidence="4">
    <location>
        <position position="194"/>
    </location>
</feature>
<evidence type="ECO:0000256" key="3">
    <source>
        <dbReference type="PIRSR" id="PIRSR000390-1"/>
    </source>
</evidence>
<dbReference type="InterPro" id="IPR015421">
    <property type="entry name" value="PyrdxlP-dep_Trfase_major"/>
</dbReference>
<dbReference type="HOGENOM" id="CLU_033332_6_0_7"/>
<dbReference type="GO" id="GO:0008483">
    <property type="term" value="F:transaminase activity"/>
    <property type="evidence" value="ECO:0007669"/>
    <property type="project" value="UniProtKB-KW"/>
</dbReference>
<comment type="similarity">
    <text evidence="2 5">Belongs to the DegT/DnrJ/EryC1 family.</text>
</comment>
<dbReference type="Gene3D" id="3.90.1150.10">
    <property type="entry name" value="Aspartate Aminotransferase, domain 1"/>
    <property type="match status" value="1"/>
</dbReference>
<keyword evidence="6" id="KW-0808">Transferase</keyword>
<dbReference type="PANTHER" id="PTHR30244:SF36">
    <property type="entry name" value="3-OXO-GLUCOSE-6-PHOSPHATE:GLUTAMATE AMINOTRANSFERASE"/>
    <property type="match status" value="1"/>
</dbReference>
<sequence length="377" mass="41833">MKNSDTDVIQVRYWDYRDNYQQHREKILDVVDKVFSSGRLILGSMVSEFEEEFSAFCGAQFGIGVNSGTDALFLALKALNIGAGAEVITVSNTAVPTVAAIRSAGATPVFVDVEDDTFLMDVTRLEQAVTSATRCILPVHLYGQAVDMAPLLQLAANRNIHVVEDCAQAAGALYQGKRVGSFGDIGTFSFYPTKILGAYGDAGMTVTNRPELKERLKRLRFYGMEGGYYSEEEGYNSRLDEVQAAILKLQLPELNEEVMGRAKLAAIYNEGLRGLGDVTLPVVRDGRTHQWYLYTIRTGRRDALMQHLTAAGIETRINYPTPIHLMRGYRFLGYGEGSLPVTERLAGEILSLPMYPQLPESHAERVIEAIREFFQGH</sequence>
<evidence type="ECO:0000256" key="5">
    <source>
        <dbReference type="RuleBase" id="RU004508"/>
    </source>
</evidence>
<dbReference type="InterPro" id="IPR000653">
    <property type="entry name" value="DegT/StrS_aminotransferase"/>
</dbReference>
<evidence type="ECO:0000256" key="2">
    <source>
        <dbReference type="ARBA" id="ARBA00037999"/>
    </source>
</evidence>
<feature type="active site" description="Proton acceptor" evidence="3">
    <location>
        <position position="194"/>
    </location>
</feature>
<organism evidence="6 7">
    <name type="scientific">Geotalea daltonii (strain DSM 22248 / JCM 15807 / FRC-32)</name>
    <name type="common">Geobacter daltonii</name>
    <dbReference type="NCBI Taxonomy" id="316067"/>
    <lineage>
        <taxon>Bacteria</taxon>
        <taxon>Pseudomonadati</taxon>
        <taxon>Thermodesulfobacteriota</taxon>
        <taxon>Desulfuromonadia</taxon>
        <taxon>Geobacterales</taxon>
        <taxon>Geobacteraceae</taxon>
        <taxon>Geotalea</taxon>
    </lineage>
</organism>
<protein>
    <submittedName>
        <fullName evidence="6">Aminotransferase, AHBA_syn family</fullName>
    </submittedName>
</protein>
<dbReference type="OrthoDB" id="9810913at2"/>
<dbReference type="eggNOG" id="COG0399">
    <property type="taxonomic scope" value="Bacteria"/>
</dbReference>
<reference evidence="6 7" key="1">
    <citation type="submission" date="2009-01" db="EMBL/GenBank/DDBJ databases">
        <title>Complete sequence of Geobacter sp. FRC-32.</title>
        <authorList>
            <consortium name="US DOE Joint Genome Institute"/>
            <person name="Lucas S."/>
            <person name="Copeland A."/>
            <person name="Lapidus A."/>
            <person name="Glavina del Rio T."/>
            <person name="Dalin E."/>
            <person name="Tice H."/>
            <person name="Bruce D."/>
            <person name="Goodwin L."/>
            <person name="Pitluck S."/>
            <person name="Saunders E."/>
            <person name="Brettin T."/>
            <person name="Detter J.C."/>
            <person name="Han C."/>
            <person name="Larimer F."/>
            <person name="Land M."/>
            <person name="Hauser L."/>
            <person name="Kyrpides N."/>
            <person name="Ovchinnikova G."/>
            <person name="Kostka J."/>
            <person name="Richardson P."/>
        </authorList>
    </citation>
    <scope>NUCLEOTIDE SEQUENCE [LARGE SCALE GENOMIC DNA]</scope>
    <source>
        <strain evidence="7">DSM 22248 / JCM 15807 / FRC-32</strain>
    </source>
</reference>
<dbReference type="AlphaFoldDB" id="B9LZ67"/>
<dbReference type="GO" id="GO:0000271">
    <property type="term" value="P:polysaccharide biosynthetic process"/>
    <property type="evidence" value="ECO:0007669"/>
    <property type="project" value="TreeGrafter"/>
</dbReference>
<gene>
    <name evidence="6" type="ordered locus">Geob_0430</name>
</gene>
<dbReference type="GO" id="GO:0030170">
    <property type="term" value="F:pyridoxal phosphate binding"/>
    <property type="evidence" value="ECO:0007669"/>
    <property type="project" value="TreeGrafter"/>
</dbReference>
<dbReference type="CDD" id="cd00616">
    <property type="entry name" value="AHBA_syn"/>
    <property type="match status" value="1"/>
</dbReference>
<dbReference type="KEGG" id="geo:Geob_0430"/>
<dbReference type="PIRSF" id="PIRSF000390">
    <property type="entry name" value="PLP_StrS"/>
    <property type="match status" value="1"/>
</dbReference>
<evidence type="ECO:0000313" key="7">
    <source>
        <dbReference type="Proteomes" id="UP000007721"/>
    </source>
</evidence>
<dbReference type="InterPro" id="IPR015422">
    <property type="entry name" value="PyrdxlP-dep_Trfase_small"/>
</dbReference>
<evidence type="ECO:0000256" key="4">
    <source>
        <dbReference type="PIRSR" id="PIRSR000390-2"/>
    </source>
</evidence>
<accession>B9LZ67</accession>
<evidence type="ECO:0000256" key="1">
    <source>
        <dbReference type="ARBA" id="ARBA00022898"/>
    </source>
</evidence>
<dbReference type="Gene3D" id="3.40.640.10">
    <property type="entry name" value="Type I PLP-dependent aspartate aminotransferase-like (Major domain)"/>
    <property type="match status" value="1"/>
</dbReference>
<dbReference type="EMBL" id="CP001390">
    <property type="protein sequence ID" value="ACM18799.1"/>
    <property type="molecule type" value="Genomic_DNA"/>
</dbReference>